<evidence type="ECO:0000313" key="1">
    <source>
        <dbReference type="EMBL" id="GIX93031.1"/>
    </source>
</evidence>
<reference evidence="1 2" key="1">
    <citation type="submission" date="2021-06" db="EMBL/GenBank/DDBJ databases">
        <title>Caerostris extrusa draft genome.</title>
        <authorList>
            <person name="Kono N."/>
            <person name="Arakawa K."/>
        </authorList>
    </citation>
    <scope>NUCLEOTIDE SEQUENCE [LARGE SCALE GENOMIC DNA]</scope>
</reference>
<proteinExistence type="predicted"/>
<evidence type="ECO:0000313" key="2">
    <source>
        <dbReference type="Proteomes" id="UP001054945"/>
    </source>
</evidence>
<dbReference type="AlphaFoldDB" id="A0AAV4P7L2"/>
<keyword evidence="2" id="KW-1185">Reference proteome</keyword>
<feature type="non-terminal residue" evidence="1">
    <location>
        <position position="1"/>
    </location>
</feature>
<dbReference type="EMBL" id="BPLR01004185">
    <property type="protein sequence ID" value="GIX93031.1"/>
    <property type="molecule type" value="Genomic_DNA"/>
</dbReference>
<dbReference type="Proteomes" id="UP001054945">
    <property type="component" value="Unassembled WGS sequence"/>
</dbReference>
<comment type="caution">
    <text evidence="1">The sequence shown here is derived from an EMBL/GenBank/DDBJ whole genome shotgun (WGS) entry which is preliminary data.</text>
</comment>
<name>A0AAV4P7L2_CAEEX</name>
<gene>
    <name evidence="1" type="ORF">CEXT_470971</name>
</gene>
<protein>
    <submittedName>
        <fullName evidence="1">Uncharacterized protein</fullName>
    </submittedName>
</protein>
<organism evidence="1 2">
    <name type="scientific">Caerostris extrusa</name>
    <name type="common">Bark spider</name>
    <name type="synonym">Caerostris bankana</name>
    <dbReference type="NCBI Taxonomy" id="172846"/>
    <lineage>
        <taxon>Eukaryota</taxon>
        <taxon>Metazoa</taxon>
        <taxon>Ecdysozoa</taxon>
        <taxon>Arthropoda</taxon>
        <taxon>Chelicerata</taxon>
        <taxon>Arachnida</taxon>
        <taxon>Araneae</taxon>
        <taxon>Araneomorphae</taxon>
        <taxon>Entelegynae</taxon>
        <taxon>Araneoidea</taxon>
        <taxon>Araneidae</taxon>
        <taxon>Caerostris</taxon>
    </lineage>
</organism>
<sequence>TISVLLQSRAAQHRLLIERKRVECLAVATLVSFCGECRLPGKVKMGVKIRA</sequence>
<accession>A0AAV4P7L2</accession>